<dbReference type="InterPro" id="IPR027396">
    <property type="entry name" value="DsrEFH-like"/>
</dbReference>
<gene>
    <name evidence="3" type="ORF">DealDRAFT_2964</name>
</gene>
<dbReference type="Proteomes" id="UP000006443">
    <property type="component" value="Unassembled WGS sequence"/>
</dbReference>
<dbReference type="PROSITE" id="PS01148">
    <property type="entry name" value="UPF0033"/>
    <property type="match status" value="1"/>
</dbReference>
<dbReference type="STRING" id="555088.DealDRAFT_2964"/>
<evidence type="ECO:0000259" key="2">
    <source>
        <dbReference type="PROSITE" id="PS01148"/>
    </source>
</evidence>
<evidence type="ECO:0000256" key="1">
    <source>
        <dbReference type="ARBA" id="ARBA00008984"/>
    </source>
</evidence>
<dbReference type="PANTHER" id="PTHR33279">
    <property type="entry name" value="SULFUR CARRIER PROTEIN YEDF-RELATED"/>
    <property type="match status" value="1"/>
</dbReference>
<feature type="domain" description="UPF0033" evidence="2">
    <location>
        <begin position="6"/>
        <end position="30"/>
    </location>
</feature>
<keyword evidence="4" id="KW-1185">Reference proteome</keyword>
<evidence type="ECO:0000313" key="3">
    <source>
        <dbReference type="EMBL" id="EEG76198.1"/>
    </source>
</evidence>
<dbReference type="AlphaFoldDB" id="C0GKF5"/>
<name>C0GKF5_DETAL</name>
<organism evidence="3 4">
    <name type="scientific">Dethiobacter alkaliphilus AHT 1</name>
    <dbReference type="NCBI Taxonomy" id="555088"/>
    <lineage>
        <taxon>Bacteria</taxon>
        <taxon>Bacillati</taxon>
        <taxon>Bacillota</taxon>
        <taxon>Dethiobacteria</taxon>
        <taxon>Dethiobacterales</taxon>
        <taxon>Dethiobacteraceae</taxon>
        <taxon>Dethiobacter</taxon>
    </lineage>
</organism>
<dbReference type="Pfam" id="PF01206">
    <property type="entry name" value="TusA"/>
    <property type="match status" value="1"/>
</dbReference>
<comment type="caution">
    <text evidence="3">The sequence shown here is derived from an EMBL/GenBank/DDBJ whole genome shotgun (WGS) entry which is preliminary data.</text>
</comment>
<dbReference type="Gene3D" id="3.30.110.40">
    <property type="entry name" value="TusA-like domain"/>
    <property type="match status" value="1"/>
</dbReference>
<dbReference type="SUPFAM" id="SSF75169">
    <property type="entry name" value="DsrEFH-like"/>
    <property type="match status" value="1"/>
</dbReference>
<sequence length="193" mass="20698">MKKETLDCRGLTCPQPVVETKKKLADISAGTLTVLVDNETAKNNLLKLAGSMDLEAMARQDDGVYTVSLLKSEITSVAKTNAPSKTLLLTKDTFGSGSEELGALLMKSFLYALAESEKLPETVYLVNGGVRLACDGSPVLDSLAKLTELGVEVLSCGLCLDFFELKDNLRVGSITNMYAIVEQLMSSDPLILS</sequence>
<dbReference type="eggNOG" id="COG0425">
    <property type="taxonomic scope" value="Bacteria"/>
</dbReference>
<dbReference type="EMBL" id="ACJM01000023">
    <property type="protein sequence ID" value="EEG76198.1"/>
    <property type="molecule type" value="Genomic_DNA"/>
</dbReference>
<protein>
    <submittedName>
        <fullName evidence="3">SirA family protein</fullName>
    </submittedName>
</protein>
<evidence type="ECO:0000313" key="4">
    <source>
        <dbReference type="Proteomes" id="UP000006443"/>
    </source>
</evidence>
<accession>C0GKF5</accession>
<dbReference type="InterPro" id="IPR036868">
    <property type="entry name" value="TusA-like_sf"/>
</dbReference>
<dbReference type="CDD" id="cd03421">
    <property type="entry name" value="SirA_like_N"/>
    <property type="match status" value="1"/>
</dbReference>
<reference evidence="3 4" key="1">
    <citation type="submission" date="2009-02" db="EMBL/GenBank/DDBJ databases">
        <title>Sequencing of the draft genome and assembly of Dethiobacter alkaliphilus AHT 1.</title>
        <authorList>
            <consortium name="US DOE Joint Genome Institute (JGI-PGF)"/>
            <person name="Lucas S."/>
            <person name="Copeland A."/>
            <person name="Lapidus A."/>
            <person name="Glavina del Rio T."/>
            <person name="Dalin E."/>
            <person name="Tice H."/>
            <person name="Bruce D."/>
            <person name="Goodwin L."/>
            <person name="Pitluck S."/>
            <person name="Larimer F."/>
            <person name="Land M.L."/>
            <person name="Hauser L."/>
            <person name="Muyzer G."/>
        </authorList>
    </citation>
    <scope>NUCLEOTIDE SEQUENCE [LARGE SCALE GENOMIC DNA]</scope>
    <source>
        <strain evidence="3 4">AHT 1</strain>
    </source>
</reference>
<dbReference type="InterPro" id="IPR019870">
    <property type="entry name" value="Se_metab_YedF"/>
</dbReference>
<dbReference type="PANTHER" id="PTHR33279:SF6">
    <property type="entry name" value="SULFUR CARRIER PROTEIN YEDF-RELATED"/>
    <property type="match status" value="1"/>
</dbReference>
<dbReference type="NCBIfam" id="TIGR03527">
    <property type="entry name" value="selenium_YedF"/>
    <property type="match status" value="1"/>
</dbReference>
<proteinExistence type="inferred from homology"/>
<dbReference type="InterPro" id="IPR001455">
    <property type="entry name" value="TusA-like"/>
</dbReference>
<dbReference type="RefSeq" id="WP_008518882.1">
    <property type="nucleotide sequence ID" value="NZ_ACJM01000023.1"/>
</dbReference>
<dbReference type="SUPFAM" id="SSF64307">
    <property type="entry name" value="SirA-like"/>
    <property type="match status" value="1"/>
</dbReference>
<comment type="similarity">
    <text evidence="1">Belongs to the sulfur carrier protein TusA family.</text>
</comment>